<name>A0ABM0M3N2_SACKO</name>
<dbReference type="RefSeq" id="XP_006814623.1">
    <property type="nucleotide sequence ID" value="XM_006814560.1"/>
</dbReference>
<evidence type="ECO:0000313" key="3">
    <source>
        <dbReference type="RefSeq" id="XP_006814623.1"/>
    </source>
</evidence>
<proteinExistence type="predicted"/>
<accession>A0ABM0M3N2</accession>
<feature type="compositionally biased region" description="Polar residues" evidence="1">
    <location>
        <begin position="93"/>
        <end position="115"/>
    </location>
</feature>
<sequence length="124" mass="14428">MSQLRPTSEPELQIIIDKILENMLTLPDVGEMQHKAECIYHKHLPSKDDVSSRSDAKSSEQKDTRIHHEHITQTQNRPTYDIEEPQVGYFVHQSHQQSINELSANQQLQLQTSQGPGWKKKEFR</sequence>
<gene>
    <name evidence="3" type="primary">LOC102807054</name>
</gene>
<reference evidence="3" key="1">
    <citation type="submission" date="2025-08" db="UniProtKB">
        <authorList>
            <consortium name="RefSeq"/>
        </authorList>
    </citation>
    <scope>IDENTIFICATION</scope>
    <source>
        <tissue evidence="3">Testes</tissue>
    </source>
</reference>
<evidence type="ECO:0000313" key="2">
    <source>
        <dbReference type="Proteomes" id="UP000694865"/>
    </source>
</evidence>
<organism evidence="2 3">
    <name type="scientific">Saccoglossus kowalevskii</name>
    <name type="common">Acorn worm</name>
    <dbReference type="NCBI Taxonomy" id="10224"/>
    <lineage>
        <taxon>Eukaryota</taxon>
        <taxon>Metazoa</taxon>
        <taxon>Hemichordata</taxon>
        <taxon>Enteropneusta</taxon>
        <taxon>Harrimaniidae</taxon>
        <taxon>Saccoglossus</taxon>
    </lineage>
</organism>
<keyword evidence="2" id="KW-1185">Reference proteome</keyword>
<feature type="compositionally biased region" description="Basic and acidic residues" evidence="1">
    <location>
        <begin position="40"/>
        <end position="71"/>
    </location>
</feature>
<dbReference type="Proteomes" id="UP000694865">
    <property type="component" value="Unplaced"/>
</dbReference>
<dbReference type="GeneID" id="102807054"/>
<evidence type="ECO:0000256" key="1">
    <source>
        <dbReference type="SAM" id="MobiDB-lite"/>
    </source>
</evidence>
<feature type="region of interest" description="Disordered" evidence="1">
    <location>
        <begin position="40"/>
        <end position="124"/>
    </location>
</feature>
<protein>
    <submittedName>
        <fullName evidence="3">Uncharacterized protein LOC102807054</fullName>
    </submittedName>
</protein>